<proteinExistence type="predicted"/>
<dbReference type="EMBL" id="PKJO01000008">
    <property type="protein sequence ID" value="PLA39961.1"/>
    <property type="molecule type" value="Genomic_DNA"/>
</dbReference>
<dbReference type="InterPro" id="IPR021874">
    <property type="entry name" value="Phage_Mu_Gp27"/>
</dbReference>
<dbReference type="RefSeq" id="WP_101810390.1">
    <property type="nucleotide sequence ID" value="NZ_PKJO01000008.1"/>
</dbReference>
<evidence type="ECO:0000313" key="2">
    <source>
        <dbReference type="Proteomes" id="UP000234767"/>
    </source>
</evidence>
<dbReference type="Proteomes" id="UP000234767">
    <property type="component" value="Unassembled WGS sequence"/>
</dbReference>
<name>A0A2I1XBG5_NEISI</name>
<organism evidence="1 2">
    <name type="scientific">Neisseria sicca</name>
    <dbReference type="NCBI Taxonomy" id="490"/>
    <lineage>
        <taxon>Bacteria</taxon>
        <taxon>Pseudomonadati</taxon>
        <taxon>Pseudomonadota</taxon>
        <taxon>Betaproteobacteria</taxon>
        <taxon>Neisseriales</taxon>
        <taxon>Neisseriaceae</taxon>
        <taxon>Neisseria</taxon>
    </lineage>
</organism>
<evidence type="ECO:0000313" key="1">
    <source>
        <dbReference type="EMBL" id="PLA39961.1"/>
    </source>
</evidence>
<gene>
    <name evidence="1" type="ORF">CYK00_07095</name>
</gene>
<comment type="caution">
    <text evidence="1">The sequence shown here is derived from an EMBL/GenBank/DDBJ whole genome shotgun (WGS) entry which is preliminary data.</text>
</comment>
<sequence>MAKRSVIDQLPEAVRHEFERKLVENGFADYQALSEWLQQQGYEISRSAAHRYGQKVQRRFAAIKNSTEAARLIAEGAADEGDTRSEALMAMLQTELFEALVQIGEMPEDELNALDRFGIMSDGARKISGLITAGTRLKEYQAKVKAKVEAAAENVAKQAKKGGLSDAAAEAIRKQILGIAS</sequence>
<dbReference type="Pfam" id="PF11985">
    <property type="entry name" value="Phage_Mu_Gp27"/>
    <property type="match status" value="1"/>
</dbReference>
<protein>
    <submittedName>
        <fullName evidence="1">Terminase</fullName>
    </submittedName>
</protein>
<reference evidence="1 2" key="1">
    <citation type="submission" date="2017-12" db="EMBL/GenBank/DDBJ databases">
        <title>Phylogenetic diversity of female urinary microbiome.</title>
        <authorList>
            <person name="Thomas-White K."/>
            <person name="Wolfe A.J."/>
        </authorList>
    </citation>
    <scope>NUCLEOTIDE SEQUENCE [LARGE SCALE GENOMIC DNA]</scope>
    <source>
        <strain evidence="1 2">UMB0321</strain>
    </source>
</reference>
<dbReference type="AlphaFoldDB" id="A0A2I1XBG5"/>
<accession>A0A2I1XBG5</accession>